<evidence type="ECO:0000256" key="6">
    <source>
        <dbReference type="ARBA" id="ARBA00022692"/>
    </source>
</evidence>
<dbReference type="InterPro" id="IPR036778">
    <property type="entry name" value="OHCU_decarboxylase_sf"/>
</dbReference>
<proteinExistence type="inferred from homology"/>
<keyword evidence="3" id="KW-0813">Transport</keyword>
<dbReference type="InterPro" id="IPR018020">
    <property type="entry name" value="OHCU_decarboxylase"/>
</dbReference>
<keyword evidence="8 9" id="KW-0472">Membrane</keyword>
<dbReference type="Pfam" id="PF00860">
    <property type="entry name" value="Xan_ur_permease"/>
    <property type="match status" value="1"/>
</dbReference>
<feature type="transmembrane region" description="Helical" evidence="9">
    <location>
        <begin position="208"/>
        <end position="225"/>
    </location>
</feature>
<dbReference type="EMBL" id="JAUTIX010000005">
    <property type="protein sequence ID" value="MDP0399151.1"/>
    <property type="molecule type" value="Genomic_DNA"/>
</dbReference>
<feature type="transmembrane region" description="Helical" evidence="9">
    <location>
        <begin position="391"/>
        <end position="408"/>
    </location>
</feature>
<dbReference type="NCBIfam" id="TIGR03173">
    <property type="entry name" value="pbuX"/>
    <property type="match status" value="1"/>
</dbReference>
<sequence length="640" mass="66807">MTTSLRPTSAVQPHPVDRVPSAGRLVAYGAQHVVAFYAGAVLVPIIIARAIGLSADELRLLIMADLFTCGIASIIQSVGFWKVGVRLPLLQGVTFACVSPVVAIALSKGGGTAGLLYAYGAVIVAGVVTFLIAPYFARLLKFFTPVVTGTVLTLIGISLLPVGAHDAVTNPHTGQEDPGNIRWLLYALGTIAVIVLIQRFFRGFMKTVAVLIGLVGGTAVAFLLGDASFDEVGRADVVGFAHPFVFGLPRFDPVAIISMIVVMLIIAVESTGSVFATGDIVGKRIGKEEIAATVRADGVASVIGGVFNSFPYTCFSENVGLVRLTGVKSRWVVAAAGCIMIVLGLLPKGAAAVASIPAPVLGGAALTLFATVAVIGIQVLSRVDFSDHRNLIIVATSLGMGILVTTYPKVSEAVPPWLEILFGSGITLGSVTAIALNLLFFHVGRREGPAVAGGPSDGVITLPEVNAMSREQFGETFGAVVQNSDWVLDRAFAGAPFADTGDLRAAFAEAILSGSDAEKAELIRSFPDLGARDAEGAALAADHTALADLGPDERAEVDALAVAYRDQFGFPLVVCAREIARYDRVVRSGRERLENSAATERAFAVVEIAKIVNYRFDDTVANANPIASALGAGPSIEGRW</sequence>
<dbReference type="InterPro" id="IPR006042">
    <property type="entry name" value="Xan_ur_permease"/>
</dbReference>
<dbReference type="AlphaFoldDB" id="A0AA90NBC2"/>
<dbReference type="RefSeq" id="WP_305111860.1">
    <property type="nucleotide sequence ID" value="NZ_JAUTIX010000005.1"/>
</dbReference>
<dbReference type="GO" id="GO:0006144">
    <property type="term" value="P:purine nucleobase metabolic process"/>
    <property type="evidence" value="ECO:0007669"/>
    <property type="project" value="UniProtKB-KW"/>
</dbReference>
<evidence type="ECO:0000256" key="7">
    <source>
        <dbReference type="ARBA" id="ARBA00022989"/>
    </source>
</evidence>
<feature type="transmembrane region" description="Helical" evidence="9">
    <location>
        <begin position="25"/>
        <end position="48"/>
    </location>
</feature>
<reference evidence="11" key="1">
    <citation type="submission" date="2023-08" db="EMBL/GenBank/DDBJ databases">
        <title>The draft genome of Tsukamurella strandjordii strain 050030.</title>
        <authorList>
            <person name="Zhao F."/>
            <person name="Feng Y."/>
            <person name="Zong Z."/>
        </authorList>
    </citation>
    <scope>NUCLEOTIDE SEQUENCE</scope>
    <source>
        <strain evidence="11">050030</strain>
    </source>
</reference>
<evidence type="ECO:0000256" key="8">
    <source>
        <dbReference type="ARBA" id="ARBA00023136"/>
    </source>
</evidence>
<dbReference type="Gene3D" id="1.10.3330.10">
    <property type="entry name" value="Oxo-4-hydroxy-4-carboxy-5-ureidoimidazoline decarboxylase"/>
    <property type="match status" value="1"/>
</dbReference>
<feature type="transmembrane region" description="Helical" evidence="9">
    <location>
        <begin position="116"/>
        <end position="136"/>
    </location>
</feature>
<keyword evidence="4" id="KW-1003">Cell membrane</keyword>
<evidence type="ECO:0000256" key="1">
    <source>
        <dbReference type="ARBA" id="ARBA00004651"/>
    </source>
</evidence>
<dbReference type="PANTHER" id="PTHR42810:SF4">
    <property type="entry name" value="URIC ACID TRANSPORTER UACT"/>
    <property type="match status" value="1"/>
</dbReference>
<organism evidence="11 12">
    <name type="scientific">Tsukamurella strandjordii</name>
    <dbReference type="NCBI Taxonomy" id="147577"/>
    <lineage>
        <taxon>Bacteria</taxon>
        <taxon>Bacillati</taxon>
        <taxon>Actinomycetota</taxon>
        <taxon>Actinomycetes</taxon>
        <taxon>Mycobacteriales</taxon>
        <taxon>Tsukamurellaceae</taxon>
        <taxon>Tsukamurella</taxon>
    </lineage>
</organism>
<accession>A0AA90NBC2</accession>
<evidence type="ECO:0000256" key="2">
    <source>
        <dbReference type="ARBA" id="ARBA00008821"/>
    </source>
</evidence>
<dbReference type="Pfam" id="PF09349">
    <property type="entry name" value="OHCU_decarbox"/>
    <property type="match status" value="1"/>
</dbReference>
<evidence type="ECO:0000256" key="3">
    <source>
        <dbReference type="ARBA" id="ARBA00022448"/>
    </source>
</evidence>
<keyword evidence="7 9" id="KW-1133">Transmembrane helix</keyword>
<protein>
    <submittedName>
        <fullName evidence="11">Solute carrier family 23 protein</fullName>
    </submittedName>
</protein>
<dbReference type="InterPro" id="IPR017588">
    <property type="entry name" value="UacT-like"/>
</dbReference>
<dbReference type="PANTHER" id="PTHR42810">
    <property type="entry name" value="PURINE PERMEASE C1399.01C-RELATED"/>
    <property type="match status" value="1"/>
</dbReference>
<dbReference type="Proteomes" id="UP001178281">
    <property type="component" value="Unassembled WGS sequence"/>
</dbReference>
<dbReference type="NCBIfam" id="TIGR00801">
    <property type="entry name" value="ncs2"/>
    <property type="match status" value="1"/>
</dbReference>
<evidence type="ECO:0000256" key="5">
    <source>
        <dbReference type="ARBA" id="ARBA00022631"/>
    </source>
</evidence>
<feature type="transmembrane region" description="Helical" evidence="9">
    <location>
        <begin position="360"/>
        <end position="379"/>
    </location>
</feature>
<dbReference type="GO" id="GO:0042907">
    <property type="term" value="F:xanthine transmembrane transporter activity"/>
    <property type="evidence" value="ECO:0007669"/>
    <property type="project" value="TreeGrafter"/>
</dbReference>
<feature type="domain" description="Oxo-4-hydroxy-4-carboxy-5-ureidoimidazoline decarboxylase" evidence="10">
    <location>
        <begin position="466"/>
        <end position="616"/>
    </location>
</feature>
<comment type="caution">
    <text evidence="11">The sequence shown here is derived from an EMBL/GenBank/DDBJ whole genome shotgun (WGS) entry which is preliminary data.</text>
</comment>
<keyword evidence="6 9" id="KW-0812">Transmembrane</keyword>
<evidence type="ECO:0000256" key="4">
    <source>
        <dbReference type="ARBA" id="ARBA00022475"/>
    </source>
</evidence>
<feature type="transmembrane region" description="Helical" evidence="9">
    <location>
        <begin position="143"/>
        <end position="163"/>
    </location>
</feature>
<feature type="transmembrane region" description="Helical" evidence="9">
    <location>
        <begin position="254"/>
        <end position="277"/>
    </location>
</feature>
<feature type="transmembrane region" description="Helical" evidence="9">
    <location>
        <begin position="331"/>
        <end position="354"/>
    </location>
</feature>
<keyword evidence="12" id="KW-1185">Reference proteome</keyword>
<gene>
    <name evidence="11" type="ORF">Q7X28_14560</name>
</gene>
<evidence type="ECO:0000256" key="9">
    <source>
        <dbReference type="SAM" id="Phobius"/>
    </source>
</evidence>
<dbReference type="NCBIfam" id="NF037981">
    <property type="entry name" value="NCS2_1"/>
    <property type="match status" value="1"/>
</dbReference>
<comment type="subcellular location">
    <subcellularLocation>
        <location evidence="1">Cell membrane</location>
        <topology evidence="1">Multi-pass membrane protein</topology>
    </subcellularLocation>
</comment>
<feature type="transmembrane region" description="Helical" evidence="9">
    <location>
        <begin position="60"/>
        <end position="81"/>
    </location>
</feature>
<comment type="similarity">
    <text evidence="2">Belongs to the nucleobase:cation symporter-2 (NCS2) (TC 2.A.40) family.</text>
</comment>
<name>A0AA90NBC2_9ACTN</name>
<keyword evidence="5" id="KW-0659">Purine metabolism</keyword>
<dbReference type="GO" id="GO:0005886">
    <property type="term" value="C:plasma membrane"/>
    <property type="evidence" value="ECO:0007669"/>
    <property type="project" value="UniProtKB-SubCell"/>
</dbReference>
<evidence type="ECO:0000313" key="11">
    <source>
        <dbReference type="EMBL" id="MDP0399151.1"/>
    </source>
</evidence>
<feature type="transmembrane region" description="Helical" evidence="9">
    <location>
        <begin position="420"/>
        <end position="441"/>
    </location>
</feature>
<dbReference type="InterPro" id="IPR006043">
    <property type="entry name" value="NCS2"/>
</dbReference>
<dbReference type="PROSITE" id="PS01116">
    <property type="entry name" value="XANTH_URACIL_PERMASE"/>
    <property type="match status" value="1"/>
</dbReference>
<feature type="transmembrane region" description="Helical" evidence="9">
    <location>
        <begin position="183"/>
        <end position="201"/>
    </location>
</feature>
<dbReference type="SUPFAM" id="SSF158694">
    <property type="entry name" value="UraD-Like"/>
    <property type="match status" value="1"/>
</dbReference>
<evidence type="ECO:0000259" key="10">
    <source>
        <dbReference type="Pfam" id="PF09349"/>
    </source>
</evidence>
<evidence type="ECO:0000313" key="12">
    <source>
        <dbReference type="Proteomes" id="UP001178281"/>
    </source>
</evidence>